<accession>A0AA40DAK8</accession>
<feature type="region of interest" description="Disordered" evidence="1">
    <location>
        <begin position="161"/>
        <end position="183"/>
    </location>
</feature>
<dbReference type="EMBL" id="JAULSY010000063">
    <property type="protein sequence ID" value="KAK0667991.1"/>
    <property type="molecule type" value="Genomic_DNA"/>
</dbReference>
<name>A0AA40DAK8_9PEZI</name>
<keyword evidence="3" id="KW-1185">Reference proteome</keyword>
<proteinExistence type="predicted"/>
<evidence type="ECO:0000313" key="2">
    <source>
        <dbReference type="EMBL" id="KAK0667991.1"/>
    </source>
</evidence>
<dbReference type="AlphaFoldDB" id="A0AA40DAK8"/>
<sequence length="250" mass="27673">MSSKYQEMAIKIEEHELGVSRIYLHSVTVPGIPSASRQFNKPCSYPYTSGTSSQRNEIPLALLRSILSDRLPAKATNVALQWGLTGNTDSSYPIFTTPHKITDTTSTASAESDTIVFADPLDRAQMITSNHQRQLKSQHDARAHLKISNLAPSLLTGAGKISQHQQYGISKRRRRGQTAYSQQPCPRVLEELRRHAEQHNKATGDVNCLLQVMKVQQYIMSGRSGSTPSQQRANKPRPLSPSTTSVCSEC</sequence>
<feature type="compositionally biased region" description="Polar residues" evidence="1">
    <location>
        <begin position="223"/>
        <end position="233"/>
    </location>
</feature>
<reference evidence="2" key="1">
    <citation type="submission" date="2023-06" db="EMBL/GenBank/DDBJ databases">
        <title>Genome-scale phylogeny and comparative genomics of the fungal order Sordariales.</title>
        <authorList>
            <consortium name="Lawrence Berkeley National Laboratory"/>
            <person name="Hensen N."/>
            <person name="Bonometti L."/>
            <person name="Westerberg I."/>
            <person name="Brannstrom I.O."/>
            <person name="Guillou S."/>
            <person name="Cros-Aarteil S."/>
            <person name="Calhoun S."/>
            <person name="Haridas S."/>
            <person name="Kuo A."/>
            <person name="Mondo S."/>
            <person name="Pangilinan J."/>
            <person name="Riley R."/>
            <person name="Labutti K."/>
            <person name="Andreopoulos B."/>
            <person name="Lipzen A."/>
            <person name="Chen C."/>
            <person name="Yanf M."/>
            <person name="Daum C."/>
            <person name="Ng V."/>
            <person name="Clum A."/>
            <person name="Steindorff A."/>
            <person name="Ohm R."/>
            <person name="Martin F."/>
            <person name="Silar P."/>
            <person name="Natvig D."/>
            <person name="Lalanne C."/>
            <person name="Gautier V."/>
            <person name="Ament-Velasquez S.L."/>
            <person name="Kruys A."/>
            <person name="Hutchinson M.I."/>
            <person name="Powell A.J."/>
            <person name="Barry K."/>
            <person name="Miller A.N."/>
            <person name="Grigoriev I.V."/>
            <person name="Debuchy R."/>
            <person name="Gladieux P."/>
            <person name="Thoren M.H."/>
            <person name="Johannesson H."/>
        </authorList>
    </citation>
    <scope>NUCLEOTIDE SEQUENCE</scope>
    <source>
        <strain evidence="2">CBS 307.81</strain>
    </source>
</reference>
<evidence type="ECO:0000256" key="1">
    <source>
        <dbReference type="SAM" id="MobiDB-lite"/>
    </source>
</evidence>
<dbReference type="Proteomes" id="UP001174997">
    <property type="component" value="Unassembled WGS sequence"/>
</dbReference>
<gene>
    <name evidence="2" type="ORF">QBC41DRAFT_322826</name>
</gene>
<comment type="caution">
    <text evidence="2">The sequence shown here is derived from an EMBL/GenBank/DDBJ whole genome shotgun (WGS) entry which is preliminary data.</text>
</comment>
<protein>
    <submittedName>
        <fullName evidence="2">Uncharacterized protein</fullName>
    </submittedName>
</protein>
<evidence type="ECO:0000313" key="3">
    <source>
        <dbReference type="Proteomes" id="UP001174997"/>
    </source>
</evidence>
<feature type="region of interest" description="Disordered" evidence="1">
    <location>
        <begin position="222"/>
        <end position="250"/>
    </location>
</feature>
<feature type="compositionally biased region" description="Polar residues" evidence="1">
    <location>
        <begin position="240"/>
        <end position="250"/>
    </location>
</feature>
<organism evidence="2 3">
    <name type="scientific">Cercophora samala</name>
    <dbReference type="NCBI Taxonomy" id="330535"/>
    <lineage>
        <taxon>Eukaryota</taxon>
        <taxon>Fungi</taxon>
        <taxon>Dikarya</taxon>
        <taxon>Ascomycota</taxon>
        <taxon>Pezizomycotina</taxon>
        <taxon>Sordariomycetes</taxon>
        <taxon>Sordariomycetidae</taxon>
        <taxon>Sordariales</taxon>
        <taxon>Lasiosphaeriaceae</taxon>
        <taxon>Cercophora</taxon>
    </lineage>
</organism>